<gene>
    <name evidence="1" type="ORF">TanjilG_01357</name>
</gene>
<proteinExistence type="predicted"/>
<evidence type="ECO:0008006" key="3">
    <source>
        <dbReference type="Google" id="ProtNLM"/>
    </source>
</evidence>
<dbReference type="EMBL" id="CM007362">
    <property type="protein sequence ID" value="OIW16792.1"/>
    <property type="molecule type" value="Genomic_DNA"/>
</dbReference>
<protein>
    <recommendedName>
        <fullName evidence="3">Myb/SANT-like domain-containing protein</fullName>
    </recommendedName>
</protein>
<dbReference type="PANTHER" id="PTHR46929">
    <property type="entry name" value="EXPRESSED PROTEIN"/>
    <property type="match status" value="1"/>
</dbReference>
<evidence type="ECO:0000313" key="1">
    <source>
        <dbReference type="EMBL" id="OIW16792.1"/>
    </source>
</evidence>
<name>A0A1J7HVR7_LUPAN</name>
<dbReference type="OMA" id="DATQCEN"/>
<sequence length="242" mass="27241">MPKGKAQTTGPNQSVNVLRWTDEMDQVLMNAFTEELTKGNRYDGSWTSEAYSNDKPQAIKWRTMQIKHYDTLKELFGADRAIGKRAATARQRTPQMQHDNINLNDAQDDISMPEQVVEELDEGNFSPPNLESLSPTYAQSHQTTGTSGSRGTKLKAQMIELVEGQLEKMSSGLGLVVDALNKGNCISDKLHDVADRQVTIADRHAVIAERQVTTIEKRNEIFQKQLNIIQHTRLRVYSEAEV</sequence>
<dbReference type="Proteomes" id="UP000188354">
    <property type="component" value="Chromosome LG02"/>
</dbReference>
<organism evidence="1 2">
    <name type="scientific">Lupinus angustifolius</name>
    <name type="common">Narrow-leaved blue lupine</name>
    <dbReference type="NCBI Taxonomy" id="3871"/>
    <lineage>
        <taxon>Eukaryota</taxon>
        <taxon>Viridiplantae</taxon>
        <taxon>Streptophyta</taxon>
        <taxon>Embryophyta</taxon>
        <taxon>Tracheophyta</taxon>
        <taxon>Spermatophyta</taxon>
        <taxon>Magnoliopsida</taxon>
        <taxon>eudicotyledons</taxon>
        <taxon>Gunneridae</taxon>
        <taxon>Pentapetalae</taxon>
        <taxon>rosids</taxon>
        <taxon>fabids</taxon>
        <taxon>Fabales</taxon>
        <taxon>Fabaceae</taxon>
        <taxon>Papilionoideae</taxon>
        <taxon>50 kb inversion clade</taxon>
        <taxon>genistoids sensu lato</taxon>
        <taxon>core genistoids</taxon>
        <taxon>Genisteae</taxon>
        <taxon>Lupinus</taxon>
    </lineage>
</organism>
<evidence type="ECO:0000313" key="2">
    <source>
        <dbReference type="Proteomes" id="UP000188354"/>
    </source>
</evidence>
<dbReference type="AlphaFoldDB" id="A0A1J7HVR7"/>
<reference evidence="1 2" key="1">
    <citation type="journal article" date="2017" name="Plant Biotechnol. J.">
        <title>A comprehensive draft genome sequence for lupin (Lupinus angustifolius), an emerging health food: insights into plant-microbe interactions and legume evolution.</title>
        <authorList>
            <person name="Hane J.K."/>
            <person name="Ming Y."/>
            <person name="Kamphuis L.G."/>
            <person name="Nelson M.N."/>
            <person name="Garg G."/>
            <person name="Atkins C.A."/>
            <person name="Bayer P.E."/>
            <person name="Bravo A."/>
            <person name="Bringans S."/>
            <person name="Cannon S."/>
            <person name="Edwards D."/>
            <person name="Foley R."/>
            <person name="Gao L.L."/>
            <person name="Harrison M.J."/>
            <person name="Huang W."/>
            <person name="Hurgobin B."/>
            <person name="Li S."/>
            <person name="Liu C.W."/>
            <person name="McGrath A."/>
            <person name="Morahan G."/>
            <person name="Murray J."/>
            <person name="Weller J."/>
            <person name="Jian J."/>
            <person name="Singh K.B."/>
        </authorList>
    </citation>
    <scope>NUCLEOTIDE SEQUENCE [LARGE SCALE GENOMIC DNA]</scope>
    <source>
        <strain evidence="2">cv. Tanjil</strain>
        <tissue evidence="1">Whole plant</tissue>
    </source>
</reference>
<keyword evidence="2" id="KW-1185">Reference proteome</keyword>
<dbReference type="Gramene" id="OIW16792">
    <property type="protein sequence ID" value="OIW16792"/>
    <property type="gene ID" value="TanjilG_01357"/>
</dbReference>
<dbReference type="PANTHER" id="PTHR46929:SF3">
    <property type="entry name" value="MYB_SANT-LIKE DOMAIN-CONTAINING PROTEIN"/>
    <property type="match status" value="1"/>
</dbReference>
<accession>A0A1J7HVR7</accession>